<keyword evidence="4" id="KW-0418">Kinase</keyword>
<comment type="similarity">
    <text evidence="1">Belongs to the four-carbon acid sugar kinase family.</text>
</comment>
<feature type="domain" description="Four-carbon acid sugar kinase N-terminal" evidence="7">
    <location>
        <begin position="3"/>
        <end position="226"/>
    </location>
</feature>
<evidence type="ECO:0000259" key="7">
    <source>
        <dbReference type="Pfam" id="PF07005"/>
    </source>
</evidence>
<evidence type="ECO:0000313" key="10">
    <source>
        <dbReference type="Proteomes" id="UP000318521"/>
    </source>
</evidence>
<dbReference type="Pfam" id="PF07005">
    <property type="entry name" value="SBD_N"/>
    <property type="match status" value="1"/>
</dbReference>
<dbReference type="InterPro" id="IPR037051">
    <property type="entry name" value="4-carb_acid_sugar_kinase_N_sf"/>
</dbReference>
<keyword evidence="6" id="KW-0119">Carbohydrate metabolism</keyword>
<keyword evidence="2" id="KW-0808">Transferase</keyword>
<evidence type="ECO:0000256" key="6">
    <source>
        <dbReference type="ARBA" id="ARBA00023277"/>
    </source>
</evidence>
<evidence type="ECO:0000256" key="5">
    <source>
        <dbReference type="ARBA" id="ARBA00022840"/>
    </source>
</evidence>
<reference evidence="9 10" key="1">
    <citation type="submission" date="2019-07" db="EMBL/GenBank/DDBJ databases">
        <authorList>
            <person name="Park Y.J."/>
            <person name="Jeong S.E."/>
            <person name="Jung H.S."/>
        </authorList>
    </citation>
    <scope>NUCLEOTIDE SEQUENCE [LARGE SCALE GENOMIC DNA]</scope>
    <source>
        <strain evidence="10">P16(2019)</strain>
    </source>
</reference>
<evidence type="ECO:0000256" key="2">
    <source>
        <dbReference type="ARBA" id="ARBA00022679"/>
    </source>
</evidence>
<evidence type="ECO:0000313" key="9">
    <source>
        <dbReference type="EMBL" id="TSB48394.1"/>
    </source>
</evidence>
<feature type="domain" description="Four-carbon acid sugar kinase nucleotide binding" evidence="8">
    <location>
        <begin position="250"/>
        <end position="414"/>
    </location>
</feature>
<dbReference type="Gene3D" id="3.40.50.10840">
    <property type="entry name" value="Putative sugar-binding, N-terminal domain"/>
    <property type="match status" value="1"/>
</dbReference>
<sequence>MKIAVIADDLTGANDCGVQLVKFDLEVSVMIDANGQPEQDQEVCIYNSDSRALKPEVAYQKVKDISEQIIQSEPSIIYKKMDSTMRGNVGSELNALVDVFPCDFVFIAPSYPDQGRQIIQGIHYVHGVKLAETEFAKDPKTPVTESYIPQLVETQTEKKVGLLSRQDLQLGTDHVQAKLAEWKAEGTVYIVCDSITENDLRELVEQATTWSGTVLWAGSAGLMNHLPQSIRFDKHAPSKKLPSGDSNVFYVVGSVSGAGRKQLQLLLKETDVTPIELNSFDLVAGPMLKKLELKRAQEAIEQAFQSNQRIAFFSNNDVQRTQEIGRQNGLTEIEVSEVVSEALGQVAAAILKKQDIQLAFLTGGDTAFAIMQELGASTFYLVEELEPGVPVGQIDQTTDLFVITKAGNFGTEQVMVKALNLFEGERV</sequence>
<accession>A0A554A3X0</accession>
<evidence type="ECO:0000256" key="4">
    <source>
        <dbReference type="ARBA" id="ARBA00022777"/>
    </source>
</evidence>
<evidence type="ECO:0000256" key="1">
    <source>
        <dbReference type="ARBA" id="ARBA00005715"/>
    </source>
</evidence>
<dbReference type="Proteomes" id="UP000318521">
    <property type="component" value="Unassembled WGS sequence"/>
</dbReference>
<dbReference type="OrthoDB" id="9778478at2"/>
<dbReference type="InterPro" id="IPR031475">
    <property type="entry name" value="NBD_C"/>
</dbReference>
<dbReference type="EMBL" id="VLXZ01000001">
    <property type="protein sequence ID" value="TSB48394.1"/>
    <property type="molecule type" value="Genomic_DNA"/>
</dbReference>
<keyword evidence="3" id="KW-0547">Nucleotide-binding</keyword>
<gene>
    <name evidence="9" type="ORF">FN960_02240</name>
</gene>
<comment type="caution">
    <text evidence="9">The sequence shown here is derived from an EMBL/GenBank/DDBJ whole genome shotgun (WGS) entry which is preliminary data.</text>
</comment>
<dbReference type="AlphaFoldDB" id="A0A554A3X0"/>
<dbReference type="Gene3D" id="3.40.980.20">
    <property type="entry name" value="Four-carbon acid sugar kinase, nucleotide binding domain"/>
    <property type="match status" value="1"/>
</dbReference>
<dbReference type="GO" id="GO:0005524">
    <property type="term" value="F:ATP binding"/>
    <property type="evidence" value="ECO:0007669"/>
    <property type="project" value="UniProtKB-KW"/>
</dbReference>
<organism evidence="9 10">
    <name type="scientific">Alkalicoccobacillus porphyridii</name>
    <dbReference type="NCBI Taxonomy" id="2597270"/>
    <lineage>
        <taxon>Bacteria</taxon>
        <taxon>Bacillati</taxon>
        <taxon>Bacillota</taxon>
        <taxon>Bacilli</taxon>
        <taxon>Bacillales</taxon>
        <taxon>Bacillaceae</taxon>
        <taxon>Alkalicoccobacillus</taxon>
    </lineage>
</organism>
<dbReference type="GO" id="GO:0016301">
    <property type="term" value="F:kinase activity"/>
    <property type="evidence" value="ECO:0007669"/>
    <property type="project" value="UniProtKB-KW"/>
</dbReference>
<dbReference type="InterPro" id="IPR042213">
    <property type="entry name" value="NBD_C_sf"/>
</dbReference>
<keyword evidence="10" id="KW-1185">Reference proteome</keyword>
<dbReference type="InterPro" id="IPR010737">
    <property type="entry name" value="4-carb_acid_sugar_kinase_N"/>
</dbReference>
<evidence type="ECO:0008006" key="11">
    <source>
        <dbReference type="Google" id="ProtNLM"/>
    </source>
</evidence>
<evidence type="ECO:0000256" key="3">
    <source>
        <dbReference type="ARBA" id="ARBA00022741"/>
    </source>
</evidence>
<evidence type="ECO:0000259" key="8">
    <source>
        <dbReference type="Pfam" id="PF17042"/>
    </source>
</evidence>
<dbReference type="Pfam" id="PF17042">
    <property type="entry name" value="NBD_C"/>
    <property type="match status" value="1"/>
</dbReference>
<dbReference type="SUPFAM" id="SSF142764">
    <property type="entry name" value="YgbK-like"/>
    <property type="match status" value="1"/>
</dbReference>
<proteinExistence type="inferred from homology"/>
<keyword evidence="5" id="KW-0067">ATP-binding</keyword>
<dbReference type="RefSeq" id="WP_143846739.1">
    <property type="nucleotide sequence ID" value="NZ_VLXZ01000001.1"/>
</dbReference>
<protein>
    <recommendedName>
        <fullName evidence="11">Four-carbon acid sugar kinase family protein</fullName>
    </recommendedName>
</protein>
<name>A0A554A3X0_9BACI</name>